<dbReference type="Pfam" id="PF02170">
    <property type="entry name" value="PAZ"/>
    <property type="match status" value="1"/>
</dbReference>
<dbReference type="AlphaFoldDB" id="A0A485LSW9"/>
<dbReference type="CDD" id="cd02846">
    <property type="entry name" value="PAZ_argonaute_like"/>
    <property type="match status" value="1"/>
</dbReference>
<dbReference type="OrthoDB" id="10252740at2759"/>
<dbReference type="EMBL" id="CAADRA010007477">
    <property type="protein sequence ID" value="VFU01461.1"/>
    <property type="molecule type" value="Genomic_DNA"/>
</dbReference>
<dbReference type="Pfam" id="PF16487">
    <property type="entry name" value="ArgoMid"/>
    <property type="match status" value="1"/>
</dbReference>
<dbReference type="Proteomes" id="UP000332933">
    <property type="component" value="Unassembled WGS sequence"/>
</dbReference>
<gene>
    <name evidence="4" type="primary">Aste57867_24826</name>
    <name evidence="3" type="ORF">As57867_024748</name>
    <name evidence="4" type="ORF">ASTE57867_24826</name>
</gene>
<dbReference type="SMART" id="SM01163">
    <property type="entry name" value="DUF1785"/>
    <property type="match status" value="1"/>
</dbReference>
<dbReference type="Gene3D" id="2.170.260.10">
    <property type="entry name" value="paz domain"/>
    <property type="match status" value="1"/>
</dbReference>
<sequence length="605" mass="66735">MPGECDGPETPRNAAVVQMSGDRPSGNWRSEINGHMLPPLPLSSIVQFQLADEPLSSPSLISSRTRPRPASFLAQPLPPTASSLQSRSSERTPRPPTSRPRRAEAASPVPSHAPLIVPKPILFQPPPGKVPPLPWRPGFGTVGTRVVLWANLFKVDVADDRAMWHYDVAFAGTPISEELKPKADCIVVMRLVLLLETEFTPTRVVSDPLCCDDESFAFRKVWDVRVKPVHSLSTASLTALCAGKVVRETAAAPPAINGIKANTPQEAIMALDVALRHTAKMNYVAIGRNLYSSMRSEAIGGGAVLWRGYHQSLRPTQSKHGRGGHCICRYDQSLRLCRRGVQLGQYVGAGSRRVYHGVAGDQGAVCQDVASTCKTCQEKIVADYFAQTYKPLRHPEWPCVEYGSAKKPKYLPLELCKVEPGQKPIRKETPDQVTAIRAHTCIKPEARRRLILNDFETAHEEMQNSLGAFGMSVDKQMLEVEGRVLDAPALLNGQKGVMTPPDGTWTLKGKSFVGGRTLRSFAVLSLAPRESYRDIDSFFEALVRQLSQCGMRGPSQRVPIVQRDDESSLETWFARAVEAATDVYRERPQVVFCIKKTTNTGEYRE</sequence>
<dbReference type="EMBL" id="VJMH01007451">
    <property type="protein sequence ID" value="KAF0683138.1"/>
    <property type="molecule type" value="Genomic_DNA"/>
</dbReference>
<protein>
    <submittedName>
        <fullName evidence="4">Aste57867_24826 protein</fullName>
    </submittedName>
</protein>
<evidence type="ECO:0000259" key="2">
    <source>
        <dbReference type="SMART" id="SM01163"/>
    </source>
</evidence>
<dbReference type="InterPro" id="IPR036085">
    <property type="entry name" value="PAZ_dom_sf"/>
</dbReference>
<dbReference type="InterPro" id="IPR032473">
    <property type="entry name" value="Argonaute_Mid_dom"/>
</dbReference>
<dbReference type="InterPro" id="IPR032472">
    <property type="entry name" value="ArgoL2"/>
</dbReference>
<proteinExistence type="predicted"/>
<evidence type="ECO:0000313" key="3">
    <source>
        <dbReference type="EMBL" id="KAF0683138.1"/>
    </source>
</evidence>
<dbReference type="InterPro" id="IPR003100">
    <property type="entry name" value="PAZ_dom"/>
</dbReference>
<reference evidence="4 5" key="1">
    <citation type="submission" date="2019-03" db="EMBL/GenBank/DDBJ databases">
        <authorList>
            <person name="Gaulin E."/>
            <person name="Dumas B."/>
        </authorList>
    </citation>
    <scope>NUCLEOTIDE SEQUENCE [LARGE SCALE GENOMIC DNA]</scope>
    <source>
        <strain evidence="4">CBS 568.67</strain>
    </source>
</reference>
<dbReference type="InterPro" id="IPR014811">
    <property type="entry name" value="ArgoL1"/>
</dbReference>
<dbReference type="Pfam" id="PF08699">
    <property type="entry name" value="ArgoL1"/>
    <property type="match status" value="1"/>
</dbReference>
<organism evidence="4 5">
    <name type="scientific">Aphanomyces stellatus</name>
    <dbReference type="NCBI Taxonomy" id="120398"/>
    <lineage>
        <taxon>Eukaryota</taxon>
        <taxon>Sar</taxon>
        <taxon>Stramenopiles</taxon>
        <taxon>Oomycota</taxon>
        <taxon>Saprolegniomycetes</taxon>
        <taxon>Saprolegniales</taxon>
        <taxon>Verrucalvaceae</taxon>
        <taxon>Aphanomyces</taxon>
    </lineage>
</organism>
<reference evidence="3" key="2">
    <citation type="submission" date="2019-06" db="EMBL/GenBank/DDBJ databases">
        <title>Genomics analysis of Aphanomyces spp. identifies a new class of oomycete effector associated with host adaptation.</title>
        <authorList>
            <person name="Gaulin E."/>
        </authorList>
    </citation>
    <scope>NUCLEOTIDE SEQUENCE</scope>
    <source>
        <strain evidence="3">CBS 578.67</strain>
    </source>
</reference>
<accession>A0A485LSW9</accession>
<evidence type="ECO:0000313" key="4">
    <source>
        <dbReference type="EMBL" id="VFU01461.1"/>
    </source>
</evidence>
<dbReference type="Pfam" id="PF16488">
    <property type="entry name" value="ArgoL2"/>
    <property type="match status" value="1"/>
</dbReference>
<dbReference type="GO" id="GO:0003723">
    <property type="term" value="F:RNA binding"/>
    <property type="evidence" value="ECO:0007669"/>
    <property type="project" value="InterPro"/>
</dbReference>
<name>A0A485LSW9_9STRA</name>
<feature type="region of interest" description="Disordered" evidence="1">
    <location>
        <begin position="1"/>
        <end position="36"/>
    </location>
</feature>
<keyword evidence="5" id="KW-1185">Reference proteome</keyword>
<dbReference type="PANTHER" id="PTHR22891">
    <property type="entry name" value="EUKARYOTIC TRANSLATION INITIATION FACTOR 2C"/>
    <property type="match status" value="1"/>
</dbReference>
<feature type="domain" description="Argonaute linker 1" evidence="2">
    <location>
        <begin position="284"/>
        <end position="340"/>
    </location>
</feature>
<dbReference type="SUPFAM" id="SSF101690">
    <property type="entry name" value="PAZ domain"/>
    <property type="match status" value="1"/>
</dbReference>
<feature type="region of interest" description="Disordered" evidence="1">
    <location>
        <begin position="57"/>
        <end position="112"/>
    </location>
</feature>
<dbReference type="Gene3D" id="3.40.50.2300">
    <property type="match status" value="1"/>
</dbReference>
<evidence type="ECO:0000256" key="1">
    <source>
        <dbReference type="SAM" id="MobiDB-lite"/>
    </source>
</evidence>
<evidence type="ECO:0000313" key="5">
    <source>
        <dbReference type="Proteomes" id="UP000332933"/>
    </source>
</evidence>